<evidence type="ECO:0000256" key="1">
    <source>
        <dbReference type="ARBA" id="ARBA00022801"/>
    </source>
</evidence>
<name>A0A2U1LMY0_ARTAN</name>
<gene>
    <name evidence="3" type="ORF">CTI12_AA296690</name>
</gene>
<organism evidence="3 4">
    <name type="scientific">Artemisia annua</name>
    <name type="common">Sweet wormwood</name>
    <dbReference type="NCBI Taxonomy" id="35608"/>
    <lineage>
        <taxon>Eukaryota</taxon>
        <taxon>Viridiplantae</taxon>
        <taxon>Streptophyta</taxon>
        <taxon>Embryophyta</taxon>
        <taxon>Tracheophyta</taxon>
        <taxon>Spermatophyta</taxon>
        <taxon>Magnoliopsida</taxon>
        <taxon>eudicotyledons</taxon>
        <taxon>Gunneridae</taxon>
        <taxon>Pentapetalae</taxon>
        <taxon>asterids</taxon>
        <taxon>campanulids</taxon>
        <taxon>Asterales</taxon>
        <taxon>Asteraceae</taxon>
        <taxon>Asteroideae</taxon>
        <taxon>Anthemideae</taxon>
        <taxon>Artemisiinae</taxon>
        <taxon>Artemisia</taxon>
    </lineage>
</organism>
<dbReference type="PANTHER" id="PTHR10992:SF1083">
    <property type="entry name" value="METHYLESTERASE 1"/>
    <property type="match status" value="1"/>
</dbReference>
<dbReference type="GO" id="GO:0080031">
    <property type="term" value="F:methyl salicylate esterase activity"/>
    <property type="evidence" value="ECO:0007669"/>
    <property type="project" value="TreeGrafter"/>
</dbReference>
<keyword evidence="4" id="KW-1185">Reference proteome</keyword>
<comment type="caution">
    <text evidence="3">The sequence shown here is derived from an EMBL/GenBank/DDBJ whole genome shotgun (WGS) entry which is preliminary data.</text>
</comment>
<dbReference type="EMBL" id="PKPP01008565">
    <property type="protein sequence ID" value="PWA50355.1"/>
    <property type="molecule type" value="Genomic_DNA"/>
</dbReference>
<dbReference type="GO" id="GO:0080032">
    <property type="term" value="F:methyl jasmonate esterase activity"/>
    <property type="evidence" value="ECO:0007669"/>
    <property type="project" value="TreeGrafter"/>
</dbReference>
<dbReference type="FunFam" id="3.40.50.1820:FF:000051">
    <property type="entry name" value="(S)-hydroxynitrile lyase"/>
    <property type="match status" value="1"/>
</dbReference>
<accession>A0A2U1LMY0</accession>
<dbReference type="Proteomes" id="UP000245207">
    <property type="component" value="Unassembled WGS sequence"/>
</dbReference>
<dbReference type="Gene3D" id="3.40.50.1820">
    <property type="entry name" value="alpha/beta hydrolase"/>
    <property type="match status" value="1"/>
</dbReference>
<dbReference type="GO" id="GO:0009694">
    <property type="term" value="P:jasmonic acid metabolic process"/>
    <property type="evidence" value="ECO:0007669"/>
    <property type="project" value="TreeGrafter"/>
</dbReference>
<proteinExistence type="predicted"/>
<feature type="domain" description="AB hydrolase-1" evidence="2">
    <location>
        <begin position="160"/>
        <end position="395"/>
    </location>
</feature>
<dbReference type="InterPro" id="IPR045889">
    <property type="entry name" value="MES/HNL"/>
</dbReference>
<dbReference type="GO" id="GO:0080030">
    <property type="term" value="F:methyl indole-3-acetate esterase activity"/>
    <property type="evidence" value="ECO:0007669"/>
    <property type="project" value="TreeGrafter"/>
</dbReference>
<keyword evidence="1" id="KW-0378">Hydrolase</keyword>
<dbReference type="InterPro" id="IPR000073">
    <property type="entry name" value="AB_hydrolase_1"/>
</dbReference>
<reference evidence="3 4" key="1">
    <citation type="journal article" date="2018" name="Mol. Plant">
        <title>The genome of Artemisia annua provides insight into the evolution of Asteraceae family and artemisinin biosynthesis.</title>
        <authorList>
            <person name="Shen Q."/>
            <person name="Zhang L."/>
            <person name="Liao Z."/>
            <person name="Wang S."/>
            <person name="Yan T."/>
            <person name="Shi P."/>
            <person name="Liu M."/>
            <person name="Fu X."/>
            <person name="Pan Q."/>
            <person name="Wang Y."/>
            <person name="Lv Z."/>
            <person name="Lu X."/>
            <person name="Zhang F."/>
            <person name="Jiang W."/>
            <person name="Ma Y."/>
            <person name="Chen M."/>
            <person name="Hao X."/>
            <person name="Li L."/>
            <person name="Tang Y."/>
            <person name="Lv G."/>
            <person name="Zhou Y."/>
            <person name="Sun X."/>
            <person name="Brodelius P.E."/>
            <person name="Rose J.K.C."/>
            <person name="Tang K."/>
        </authorList>
    </citation>
    <scope>NUCLEOTIDE SEQUENCE [LARGE SCALE GENOMIC DNA]</scope>
    <source>
        <strain evidence="4">cv. Huhao1</strain>
        <tissue evidence="3">Leaf</tissue>
    </source>
</reference>
<dbReference type="OrthoDB" id="408373at2759"/>
<protein>
    <submittedName>
        <fullName evidence="3">Methyl esterase 1</fullName>
    </submittedName>
</protein>
<evidence type="ECO:0000259" key="2">
    <source>
        <dbReference type="Pfam" id="PF12697"/>
    </source>
</evidence>
<sequence>MDTLRQLLAKLGFTSTPSQNTPPVAYTTNTSPVAYTMNNHPYGPAQLQYQSQPLYSAQVFPQGVQGLPQGAGHNVAPGVHGLPQGVQFGVTGSQPLQGVQGLSQGVQFVGSQPGVSFGPGMVQQGPSPAGFHPGQLPTSGLQDLKEKGNMGSTGDQQKHFVLVHGACHGAWSWFKLKPLLEAAGHRVSALDLSASGTNTKVIQEVATLSDYTMPLLDLMATIPKEEKVVLVGHSLGGMNIALAMEKFPEKVSVGVFLSAFMPDYEHISSYVLDQYNERTPAEDWLDTQFLPFNAENECEHSMFFGPKFMSSKLYQLCSKEDLELGLILIRPGSLYLKDLRGAKYFTEGGYGSVRRVFVVCDEDQGIKKDFQQWMIDNNPVNEVKELKGVDHMAMLCDPKQLSACVHDIALQYA</sequence>
<dbReference type="SUPFAM" id="SSF53474">
    <property type="entry name" value="alpha/beta-Hydrolases"/>
    <property type="match status" value="1"/>
</dbReference>
<evidence type="ECO:0000313" key="4">
    <source>
        <dbReference type="Proteomes" id="UP000245207"/>
    </source>
</evidence>
<dbReference type="Pfam" id="PF12697">
    <property type="entry name" value="Abhydrolase_6"/>
    <property type="match status" value="1"/>
</dbReference>
<dbReference type="AlphaFoldDB" id="A0A2U1LMY0"/>
<dbReference type="PANTHER" id="PTHR10992">
    <property type="entry name" value="METHYLESTERASE FAMILY MEMBER"/>
    <property type="match status" value="1"/>
</dbReference>
<dbReference type="InterPro" id="IPR029058">
    <property type="entry name" value="AB_hydrolase_fold"/>
</dbReference>
<dbReference type="GO" id="GO:0009696">
    <property type="term" value="P:salicylic acid metabolic process"/>
    <property type="evidence" value="ECO:0007669"/>
    <property type="project" value="TreeGrafter"/>
</dbReference>
<evidence type="ECO:0000313" key="3">
    <source>
        <dbReference type="EMBL" id="PWA50355.1"/>
    </source>
</evidence>
<dbReference type="STRING" id="35608.A0A2U1LMY0"/>